<name>A0ABN4AP72_EMTOG</name>
<dbReference type="Pfam" id="PF11251">
    <property type="entry name" value="DUF3050"/>
    <property type="match status" value="1"/>
</dbReference>
<organism evidence="1 2">
    <name type="scientific">Emticicia oligotrophica (strain DSM 17448 / CIP 109782 / MTCC 6937 / GPTSA100-15)</name>
    <dbReference type="NCBI Taxonomy" id="929562"/>
    <lineage>
        <taxon>Bacteria</taxon>
        <taxon>Pseudomonadati</taxon>
        <taxon>Bacteroidota</taxon>
        <taxon>Cytophagia</taxon>
        <taxon>Cytophagales</taxon>
        <taxon>Leadbetterellaceae</taxon>
        <taxon>Emticicia</taxon>
    </lineage>
</organism>
<dbReference type="InterPro" id="IPR024423">
    <property type="entry name" value="DUF3050"/>
</dbReference>
<evidence type="ECO:0000313" key="2">
    <source>
        <dbReference type="Proteomes" id="UP000002875"/>
    </source>
</evidence>
<gene>
    <name evidence="1" type="ordered locus">Emtol_2911</name>
</gene>
<dbReference type="EMBL" id="CP002961">
    <property type="protein sequence ID" value="AFK04044.1"/>
    <property type="molecule type" value="Genomic_DNA"/>
</dbReference>
<reference evidence="1 2" key="1">
    <citation type="submission" date="2011-07" db="EMBL/GenBank/DDBJ databases">
        <title>The complete genome of chromosome of Emticicia oligotrophica DSM 17448.</title>
        <authorList>
            <consortium name="US DOE Joint Genome Institute (JGI-PGF)"/>
            <person name="Lucas S."/>
            <person name="Han J."/>
            <person name="Lapidus A."/>
            <person name="Bruce D."/>
            <person name="Goodwin L."/>
            <person name="Pitluck S."/>
            <person name="Peters L."/>
            <person name="Kyrpides N."/>
            <person name="Mavromatis K."/>
            <person name="Ivanova N."/>
            <person name="Ovchinnikova G."/>
            <person name="Teshima H."/>
            <person name="Detter J.C."/>
            <person name="Tapia R."/>
            <person name="Han C."/>
            <person name="Land M."/>
            <person name="Hauser L."/>
            <person name="Markowitz V."/>
            <person name="Cheng J.-F."/>
            <person name="Hugenholtz P."/>
            <person name="Woyke T."/>
            <person name="Wu D."/>
            <person name="Tindall B."/>
            <person name="Pomrenke H."/>
            <person name="Brambilla E."/>
            <person name="Klenk H.-P."/>
            <person name="Eisen J.A."/>
        </authorList>
    </citation>
    <scope>NUCLEOTIDE SEQUENCE [LARGE SCALE GENOMIC DNA]</scope>
    <source>
        <strain evidence="1 2">DSM 17448</strain>
    </source>
</reference>
<dbReference type="Gene3D" id="1.20.910.10">
    <property type="entry name" value="Heme oxygenase-like"/>
    <property type="match status" value="1"/>
</dbReference>
<sequence length="262" mass="30334">MSHYINRIQEKIEPLRQQIINHKVYSVINDLDDLKVFMQYHVYAVWDFMSLLKSLQNNLTCTKVPWFPTASADTRYLINEIVVGEESDVDMDGNRKSHFELYLDAMHQAEADTSHIEKFIEVLKESENFDSAFVVAGTPKAARSFVNFTFDIIKSQKSYLQAAIFTFGREDLIPGMFLSIINDIHLSIPERISIFKYYLERHIEVDGDHHSHLALEMTANLCGDNETFWQEAENATIESLKKRIELWDGVYESINAKKVSLS</sequence>
<accession>A0ABN4AP72</accession>
<proteinExistence type="predicted"/>
<dbReference type="SUPFAM" id="SSF48613">
    <property type="entry name" value="Heme oxygenase-like"/>
    <property type="match status" value="1"/>
</dbReference>
<protein>
    <recommendedName>
        <fullName evidence="3">DUF3050 domain-containing protein</fullName>
    </recommendedName>
</protein>
<dbReference type="Proteomes" id="UP000002875">
    <property type="component" value="Chromosome"/>
</dbReference>
<evidence type="ECO:0008006" key="3">
    <source>
        <dbReference type="Google" id="ProtNLM"/>
    </source>
</evidence>
<dbReference type="InterPro" id="IPR016084">
    <property type="entry name" value="Haem_Oase-like_multi-hlx"/>
</dbReference>
<evidence type="ECO:0000313" key="1">
    <source>
        <dbReference type="EMBL" id="AFK04044.1"/>
    </source>
</evidence>
<keyword evidence="2" id="KW-1185">Reference proteome</keyword>
<dbReference type="RefSeq" id="WP_015029738.1">
    <property type="nucleotide sequence ID" value="NC_018748.1"/>
</dbReference>